<protein>
    <recommendedName>
        <fullName evidence="3">DUF2795 domain-containing protein</fullName>
    </recommendedName>
</protein>
<gene>
    <name evidence="1" type="ORF">SAMN05444271_10537</name>
</gene>
<dbReference type="RefSeq" id="WP_089671336.1">
    <property type="nucleotide sequence ID" value="NZ_CP024845.1"/>
</dbReference>
<keyword evidence="2" id="KW-1185">Reference proteome</keyword>
<dbReference type="Proteomes" id="UP000198888">
    <property type="component" value="Unassembled WGS sequence"/>
</dbReference>
<accession>A0A1H6SGW4</accession>
<reference evidence="1 2" key="1">
    <citation type="submission" date="2016-10" db="EMBL/GenBank/DDBJ databases">
        <authorList>
            <person name="de Groot N.N."/>
        </authorList>
    </citation>
    <scope>NUCLEOTIDE SEQUENCE [LARGE SCALE GENOMIC DNA]</scope>
    <source>
        <strain evidence="1 2">DSM 22187</strain>
    </source>
</reference>
<evidence type="ECO:0000313" key="2">
    <source>
        <dbReference type="Proteomes" id="UP000198888"/>
    </source>
</evidence>
<organism evidence="1 2">
    <name type="scientific">Halohasta litchfieldiae</name>
    <dbReference type="NCBI Taxonomy" id="1073996"/>
    <lineage>
        <taxon>Archaea</taxon>
        <taxon>Methanobacteriati</taxon>
        <taxon>Methanobacteriota</taxon>
        <taxon>Stenosarchaea group</taxon>
        <taxon>Halobacteria</taxon>
        <taxon>Halobacteriales</taxon>
        <taxon>Haloferacaceae</taxon>
        <taxon>Halohasta</taxon>
    </lineage>
</organism>
<dbReference type="InterPro" id="IPR043899">
    <property type="entry name" value="DUF5789"/>
</dbReference>
<accession>A0A2H4Q6F6</accession>
<proteinExistence type="predicted"/>
<dbReference type="Pfam" id="PF19102">
    <property type="entry name" value="DUF5789"/>
    <property type="match status" value="1"/>
</dbReference>
<evidence type="ECO:0008006" key="3">
    <source>
        <dbReference type="Google" id="ProtNLM"/>
    </source>
</evidence>
<dbReference type="AlphaFoldDB" id="A0A1H6SGW4"/>
<sequence length="85" mass="9210">MTDRIKINRVKNVLGRIDYPTGRDEAASAFADVTLVFADGQTNLGELIAQADRNRFDSVDDLDTELNNVMPIEAVGEPGQSDGDA</sequence>
<dbReference type="EMBL" id="FNYR01000005">
    <property type="protein sequence ID" value="SEI66146.1"/>
    <property type="molecule type" value="Genomic_DNA"/>
</dbReference>
<dbReference type="GeneID" id="35004016"/>
<dbReference type="OrthoDB" id="227978at2157"/>
<dbReference type="KEGG" id="hae:halTADL_3250"/>
<evidence type="ECO:0000313" key="1">
    <source>
        <dbReference type="EMBL" id="SEI66146.1"/>
    </source>
</evidence>
<name>A0A1H6SGW4_9EURY</name>
<dbReference type="STRING" id="1073996.SAMN05444271_10537"/>